<keyword evidence="2" id="KW-1185">Reference proteome</keyword>
<dbReference type="HOGENOM" id="CLU_2490510_0_0_2"/>
<protein>
    <submittedName>
        <fullName evidence="1">Uncharacterized protein</fullName>
    </submittedName>
</protein>
<accession>F6D3A0</accession>
<sequence length="86" mass="10238">MHQSWNDYVQVEELANEGKYVFKSLQPASTILPKRDDVKITIKRIDELPDDFEEFPWLERSMKPGDVCFLYAQDYYVVECEEVTEK</sequence>
<dbReference type="KEGG" id="mew:MSWAN_1681"/>
<dbReference type="STRING" id="868131.MSWAN_1681"/>
<name>F6D3A0_METPW</name>
<dbReference type="RefSeq" id="WP_013826191.1">
    <property type="nucleotide sequence ID" value="NC_015574.1"/>
</dbReference>
<organism evidence="1 2">
    <name type="scientific">Methanobacterium paludis (strain DSM 25820 / JCM 18151 / SWAN1)</name>
    <dbReference type="NCBI Taxonomy" id="868131"/>
    <lineage>
        <taxon>Archaea</taxon>
        <taxon>Methanobacteriati</taxon>
        <taxon>Methanobacteriota</taxon>
        <taxon>Methanomada group</taxon>
        <taxon>Methanobacteria</taxon>
        <taxon>Methanobacteriales</taxon>
        <taxon>Methanobacteriaceae</taxon>
        <taxon>Methanobacterium</taxon>
    </lineage>
</organism>
<evidence type="ECO:0000313" key="1">
    <source>
        <dbReference type="EMBL" id="AEG18692.1"/>
    </source>
</evidence>
<evidence type="ECO:0000313" key="2">
    <source>
        <dbReference type="Proteomes" id="UP000009231"/>
    </source>
</evidence>
<proteinExistence type="predicted"/>
<dbReference type="GeneID" id="10669190"/>
<gene>
    <name evidence="1" type="ordered locus">MSWAN_1681</name>
</gene>
<dbReference type="Proteomes" id="UP000009231">
    <property type="component" value="Chromosome"/>
</dbReference>
<dbReference type="EMBL" id="CP002772">
    <property type="protein sequence ID" value="AEG18692.1"/>
    <property type="molecule type" value="Genomic_DNA"/>
</dbReference>
<dbReference type="AlphaFoldDB" id="F6D3A0"/>
<reference evidence="1 2" key="1">
    <citation type="journal article" date="2014" name="Int. J. Syst. Evol. Microbiol.">
        <title>Methanobacterium paludis sp. nov. and a novel strain of Methanobacterium lacus isolated from northern peatlands.</title>
        <authorList>
            <person name="Cadillo-Quiroz H."/>
            <person name="Brauer S.L."/>
            <person name="Goodson N."/>
            <person name="Yavitt J.B."/>
            <person name="Zinder S.H."/>
        </authorList>
    </citation>
    <scope>NUCLEOTIDE SEQUENCE [LARGE SCALE GENOMIC DNA]</scope>
    <source>
        <strain evidence="2">DSM 25820 / JCM 18151 / SWAN1</strain>
    </source>
</reference>